<name>A0A0K1PKM6_9BACT</name>
<feature type="region of interest" description="Disordered" evidence="1">
    <location>
        <begin position="132"/>
        <end position="174"/>
    </location>
</feature>
<feature type="region of interest" description="Disordered" evidence="1">
    <location>
        <begin position="80"/>
        <end position="102"/>
    </location>
</feature>
<evidence type="ECO:0000313" key="3">
    <source>
        <dbReference type="Proteomes" id="UP000064967"/>
    </source>
</evidence>
<feature type="compositionally biased region" description="Basic and acidic residues" evidence="1">
    <location>
        <begin position="137"/>
        <end position="163"/>
    </location>
</feature>
<organism evidence="2 3">
    <name type="scientific">Labilithrix luteola</name>
    <dbReference type="NCBI Taxonomy" id="1391654"/>
    <lineage>
        <taxon>Bacteria</taxon>
        <taxon>Pseudomonadati</taxon>
        <taxon>Myxococcota</taxon>
        <taxon>Polyangia</taxon>
        <taxon>Polyangiales</taxon>
        <taxon>Labilitrichaceae</taxon>
        <taxon>Labilithrix</taxon>
    </lineage>
</organism>
<gene>
    <name evidence="2" type="ORF">AKJ09_00328</name>
</gene>
<evidence type="ECO:0000256" key="1">
    <source>
        <dbReference type="SAM" id="MobiDB-lite"/>
    </source>
</evidence>
<keyword evidence="3" id="KW-1185">Reference proteome</keyword>
<sequence length="241" mass="27074">MHRFEEPPQALTPSRRETMWARGRGYLPRLGYHRRAGLRLFDEVRRPFLLDVERDDESRRFGKTRAVCSRHRPLVRHRARRVHAQSQPIARARARASHRGASLERSITTAAPDELGHTSLDVLSVGTLRRRAPIQGEHGDGLPRLRAPHDTRGRSERNAPEKSRTHRRGPRPPLFAAPLVARDVAQPAQSTADGLANACSPRRPWLSLRAGRGCGCGPDAATRHAVIRSHSFAFVCVRLHS</sequence>
<dbReference type="Proteomes" id="UP000064967">
    <property type="component" value="Chromosome"/>
</dbReference>
<accession>A0A0K1PKM6</accession>
<evidence type="ECO:0000313" key="2">
    <source>
        <dbReference type="EMBL" id="AKU93664.1"/>
    </source>
</evidence>
<reference evidence="2 3" key="1">
    <citation type="submission" date="2015-08" db="EMBL/GenBank/DDBJ databases">
        <authorList>
            <person name="Babu N.S."/>
            <person name="Beckwith C.J."/>
            <person name="Beseler K.G."/>
            <person name="Brison A."/>
            <person name="Carone J.V."/>
            <person name="Caskin T.P."/>
            <person name="Diamond M."/>
            <person name="Durham M.E."/>
            <person name="Foxe J.M."/>
            <person name="Go M."/>
            <person name="Henderson B.A."/>
            <person name="Jones I.B."/>
            <person name="McGettigan J.A."/>
            <person name="Micheletti S.J."/>
            <person name="Nasrallah M.E."/>
            <person name="Ortiz D."/>
            <person name="Piller C.R."/>
            <person name="Privatt S.R."/>
            <person name="Schneider S.L."/>
            <person name="Sharp S."/>
            <person name="Smith T.C."/>
            <person name="Stanton J.D."/>
            <person name="Ullery H.E."/>
            <person name="Wilson R.J."/>
            <person name="Serrano M.G."/>
            <person name="Buck G."/>
            <person name="Lee V."/>
            <person name="Wang Y."/>
            <person name="Carvalho R."/>
            <person name="Voegtly L."/>
            <person name="Shi R."/>
            <person name="Duckworth R."/>
            <person name="Johnson A."/>
            <person name="Loviza R."/>
            <person name="Walstead R."/>
            <person name="Shah Z."/>
            <person name="Kiflezghi M."/>
            <person name="Wade K."/>
            <person name="Ball S.L."/>
            <person name="Bradley K.W."/>
            <person name="Asai D.J."/>
            <person name="Bowman C.A."/>
            <person name="Russell D.A."/>
            <person name="Pope W.H."/>
            <person name="Jacobs-Sera D."/>
            <person name="Hendrix R.W."/>
            <person name="Hatfull G.F."/>
        </authorList>
    </citation>
    <scope>NUCLEOTIDE SEQUENCE [LARGE SCALE GENOMIC DNA]</scope>
    <source>
        <strain evidence="2 3">DSM 27648</strain>
    </source>
</reference>
<dbReference type="AlphaFoldDB" id="A0A0K1PKM6"/>
<protein>
    <submittedName>
        <fullName evidence="2">Uncharacterized protein</fullName>
    </submittedName>
</protein>
<dbReference type="EMBL" id="CP012333">
    <property type="protein sequence ID" value="AKU93664.1"/>
    <property type="molecule type" value="Genomic_DNA"/>
</dbReference>
<dbReference type="STRING" id="1391654.AKJ09_00328"/>
<dbReference type="KEGG" id="llu:AKJ09_00328"/>
<proteinExistence type="predicted"/>